<dbReference type="EMBL" id="JABTTQ020000009">
    <property type="protein sequence ID" value="KAK6149338.1"/>
    <property type="molecule type" value="Genomic_DNA"/>
</dbReference>
<dbReference type="Proteomes" id="UP001318860">
    <property type="component" value="Unassembled WGS sequence"/>
</dbReference>
<sequence length="64" mass="7308">MARHGHRNQDQLPAEAPPAPHAPEMANPDALNRGYALRSAVSWQQRRLPRMQTLLKGLWRLQSD</sequence>
<comment type="caution">
    <text evidence="2">The sequence shown here is derived from an EMBL/GenBank/DDBJ whole genome shotgun (WGS) entry which is preliminary data.</text>
</comment>
<keyword evidence="3" id="KW-1185">Reference proteome</keyword>
<organism evidence="2 3">
    <name type="scientific">Rehmannia glutinosa</name>
    <name type="common">Chinese foxglove</name>
    <dbReference type="NCBI Taxonomy" id="99300"/>
    <lineage>
        <taxon>Eukaryota</taxon>
        <taxon>Viridiplantae</taxon>
        <taxon>Streptophyta</taxon>
        <taxon>Embryophyta</taxon>
        <taxon>Tracheophyta</taxon>
        <taxon>Spermatophyta</taxon>
        <taxon>Magnoliopsida</taxon>
        <taxon>eudicotyledons</taxon>
        <taxon>Gunneridae</taxon>
        <taxon>Pentapetalae</taxon>
        <taxon>asterids</taxon>
        <taxon>lamiids</taxon>
        <taxon>Lamiales</taxon>
        <taxon>Orobanchaceae</taxon>
        <taxon>Rehmannieae</taxon>
        <taxon>Rehmannia</taxon>
    </lineage>
</organism>
<proteinExistence type="predicted"/>
<name>A0ABR0WP45_REHGL</name>
<reference evidence="2 3" key="1">
    <citation type="journal article" date="2021" name="Comput. Struct. Biotechnol. J.">
        <title>De novo genome assembly of the potent medicinal plant Rehmannia glutinosa using nanopore technology.</title>
        <authorList>
            <person name="Ma L."/>
            <person name="Dong C."/>
            <person name="Song C."/>
            <person name="Wang X."/>
            <person name="Zheng X."/>
            <person name="Niu Y."/>
            <person name="Chen S."/>
            <person name="Feng W."/>
        </authorList>
    </citation>
    <scope>NUCLEOTIDE SEQUENCE [LARGE SCALE GENOMIC DNA]</scope>
    <source>
        <strain evidence="2">DH-2019</strain>
    </source>
</reference>
<protein>
    <submittedName>
        <fullName evidence="2">Uncharacterized protein</fullName>
    </submittedName>
</protein>
<evidence type="ECO:0000313" key="2">
    <source>
        <dbReference type="EMBL" id="KAK6149338.1"/>
    </source>
</evidence>
<feature type="region of interest" description="Disordered" evidence="1">
    <location>
        <begin position="1"/>
        <end position="31"/>
    </location>
</feature>
<evidence type="ECO:0000256" key="1">
    <source>
        <dbReference type="SAM" id="MobiDB-lite"/>
    </source>
</evidence>
<gene>
    <name evidence="2" type="ORF">DH2020_016863</name>
</gene>
<evidence type="ECO:0000313" key="3">
    <source>
        <dbReference type="Proteomes" id="UP001318860"/>
    </source>
</evidence>
<accession>A0ABR0WP45</accession>